<evidence type="ECO:0000313" key="2">
    <source>
        <dbReference type="Proteomes" id="UP000279029"/>
    </source>
</evidence>
<protein>
    <submittedName>
        <fullName evidence="1">Twitching motility protein PilT</fullName>
    </submittedName>
</protein>
<proteinExistence type="predicted"/>
<dbReference type="OrthoDB" id="1953676at2"/>
<name>A0A3P7RZ33_9FIRM</name>
<dbReference type="Proteomes" id="UP000279029">
    <property type="component" value="Chromosome"/>
</dbReference>
<reference evidence="1 2" key="1">
    <citation type="submission" date="2018-09" db="EMBL/GenBank/DDBJ databases">
        <authorList>
            <person name="Postec A."/>
        </authorList>
    </citation>
    <scope>NUCLEOTIDE SEQUENCE [LARGE SCALE GENOMIC DNA]</scope>
    <source>
        <strain evidence="1">70B-A</strain>
    </source>
</reference>
<keyword evidence="2" id="KW-1185">Reference proteome</keyword>
<evidence type="ECO:0000313" key="1">
    <source>
        <dbReference type="EMBL" id="VDN45969.1"/>
    </source>
</evidence>
<organism evidence="1 2">
    <name type="scientific">Petrocella atlantisensis</name>
    <dbReference type="NCBI Taxonomy" id="2173034"/>
    <lineage>
        <taxon>Bacteria</taxon>
        <taxon>Bacillati</taxon>
        <taxon>Bacillota</taxon>
        <taxon>Clostridia</taxon>
        <taxon>Lachnospirales</taxon>
        <taxon>Vallitaleaceae</taxon>
        <taxon>Petrocella</taxon>
    </lineage>
</organism>
<dbReference type="EMBL" id="LR130778">
    <property type="protein sequence ID" value="VDN45969.1"/>
    <property type="molecule type" value="Genomic_DNA"/>
</dbReference>
<gene>
    <name evidence="1" type="ORF">PATL70BA_0128</name>
</gene>
<dbReference type="KEGG" id="cbar:PATL70BA_0128"/>
<accession>A0A3P7RZ33</accession>
<dbReference type="AlphaFoldDB" id="A0A3P7RZ33"/>
<sequence>MIRLVAGDTGEGKTKALIDMANNALTTTKGHIVYIDLDSSHMYDLRHEIRYINISDYPIADYKEFFGFMCGILSEDSDITEVYADGLLRQAHIDEISKSDELIKKLKAVSDKFDVRFVFSLTCDTCKVPDFLEEFLVKA</sequence>
<dbReference type="RefSeq" id="WP_125135553.1">
    <property type="nucleotide sequence ID" value="NZ_LR130778.1"/>
</dbReference>